<dbReference type="EMBL" id="CP023422">
    <property type="protein sequence ID" value="ATD61110.1"/>
    <property type="molecule type" value="Genomic_DNA"/>
</dbReference>
<evidence type="ECO:0000313" key="2">
    <source>
        <dbReference type="EMBL" id="ATD61110.1"/>
    </source>
</evidence>
<proteinExistence type="predicted"/>
<feature type="domain" description="DUF4123" evidence="1">
    <location>
        <begin position="45"/>
        <end position="161"/>
    </location>
</feature>
<accession>A0A290WW51</accession>
<keyword evidence="3" id="KW-1185">Reference proteome</keyword>
<dbReference type="Proteomes" id="UP000218437">
    <property type="component" value="Chromosome"/>
</dbReference>
<name>A0A290WW51_9BURK</name>
<gene>
    <name evidence="2" type="ORF">CNX70_13755</name>
</gene>
<dbReference type="KEGG" id="jsv:CNX70_13755"/>
<evidence type="ECO:0000313" key="3">
    <source>
        <dbReference type="Proteomes" id="UP000218437"/>
    </source>
</evidence>
<organism evidence="2 3">
    <name type="scientific">Janthinobacterium svalbardensis</name>
    <dbReference type="NCBI Taxonomy" id="368607"/>
    <lineage>
        <taxon>Bacteria</taxon>
        <taxon>Pseudomonadati</taxon>
        <taxon>Pseudomonadota</taxon>
        <taxon>Betaproteobacteria</taxon>
        <taxon>Burkholderiales</taxon>
        <taxon>Oxalobacteraceae</taxon>
        <taxon>Janthinobacterium</taxon>
    </lineage>
</organism>
<dbReference type="AlphaFoldDB" id="A0A290WW51"/>
<reference evidence="2 3" key="1">
    <citation type="submission" date="2017-09" db="EMBL/GenBank/DDBJ databases">
        <title>Complete genome sequence of Janthinobacterium svalbardensis PAMC 27463.</title>
        <authorList>
            <person name="Cho Y.-J."/>
            <person name="Cho A."/>
            <person name="Kim O.-S."/>
            <person name="Lee J.-I."/>
        </authorList>
    </citation>
    <scope>NUCLEOTIDE SEQUENCE [LARGE SCALE GENOMIC DNA]</scope>
    <source>
        <strain evidence="2 3">PAMC 27463</strain>
    </source>
</reference>
<protein>
    <recommendedName>
        <fullName evidence="1">DUF4123 domain-containing protein</fullName>
    </recommendedName>
</protein>
<dbReference type="InterPro" id="IPR025391">
    <property type="entry name" value="DUF4123"/>
</dbReference>
<dbReference type="Pfam" id="PF13503">
    <property type="entry name" value="DUF4123"/>
    <property type="match status" value="1"/>
</dbReference>
<sequence>MPAKARKTALRLRQHRTSTMKFLPLDKATFEANLASALDNRELSCYAIVDQAQDGTLLARFEKEQISMRSKCLLPAALGSDTEAYAPHLVALSPLAADIEAWPDIAQGAASHPASLTLLASTDDFDTLWESLAAFTEILLPDGTDMILAFWDPAILGTLMGQKSDLTLHVGVPALTVSQRERLLQGIQAWWYWDREGHPQQVLPGENDNGLPPHLVTLPLKLAQVQVDMLVEAGMPDHLLSMLQENQPQLLMDIPPAQHYRLVQKHLLAARKLKLFGMRDIINYICAALIYGDKLQTNPAIASLLAQVKAGDISFEAAMDQFP</sequence>
<evidence type="ECO:0000259" key="1">
    <source>
        <dbReference type="Pfam" id="PF13503"/>
    </source>
</evidence>